<dbReference type="Pfam" id="PF19792">
    <property type="entry name" value="DUF6276"/>
    <property type="match status" value="1"/>
</dbReference>
<evidence type="ECO:0008006" key="3">
    <source>
        <dbReference type="Google" id="ProtNLM"/>
    </source>
</evidence>
<proteinExistence type="predicted"/>
<dbReference type="OrthoDB" id="212944at2157"/>
<evidence type="ECO:0000313" key="2">
    <source>
        <dbReference type="Proteomes" id="UP000199126"/>
    </source>
</evidence>
<dbReference type="RefSeq" id="WP_089822305.1">
    <property type="nucleotide sequence ID" value="NZ_FODV01000003.1"/>
</dbReference>
<keyword evidence="2" id="KW-1185">Reference proteome</keyword>
<gene>
    <name evidence="1" type="ORF">SAMN04487948_103147</name>
</gene>
<dbReference type="InterPro" id="IPR046243">
    <property type="entry name" value="DUF6276"/>
</dbReference>
<evidence type="ECO:0000313" key="1">
    <source>
        <dbReference type="EMBL" id="SEO54167.1"/>
    </source>
</evidence>
<accession>A0A1H8QJR3</accession>
<organism evidence="1 2">
    <name type="scientific">Halogranum amylolyticum</name>
    <dbReference type="NCBI Taxonomy" id="660520"/>
    <lineage>
        <taxon>Archaea</taxon>
        <taxon>Methanobacteriati</taxon>
        <taxon>Methanobacteriota</taxon>
        <taxon>Stenosarchaea group</taxon>
        <taxon>Halobacteria</taxon>
        <taxon>Halobacteriales</taxon>
        <taxon>Haloferacaceae</taxon>
    </lineage>
</organism>
<dbReference type="Proteomes" id="UP000199126">
    <property type="component" value="Unassembled WGS sequence"/>
</dbReference>
<dbReference type="AlphaFoldDB" id="A0A1H8QJR3"/>
<name>A0A1H8QJR3_9EURY</name>
<protein>
    <recommendedName>
        <fullName evidence="3">Small CPxCG-related zinc finger protein</fullName>
    </recommendedName>
</protein>
<reference evidence="2" key="1">
    <citation type="submission" date="2016-10" db="EMBL/GenBank/DDBJ databases">
        <authorList>
            <person name="Varghese N."/>
            <person name="Submissions S."/>
        </authorList>
    </citation>
    <scope>NUCLEOTIDE SEQUENCE [LARGE SCALE GENOMIC DNA]</scope>
    <source>
        <strain evidence="2">CGMCC 1.10121</strain>
    </source>
</reference>
<dbReference type="EMBL" id="FODV01000003">
    <property type="protein sequence ID" value="SEO54167.1"/>
    <property type="molecule type" value="Genomic_DNA"/>
</dbReference>
<sequence length="128" mass="13678">MHCPHCSVETVAFAVPPSLREYAPETAAAATVCPHCLRVTAAETGQTDPSFDALSTSFPSGDAGVALALLCGLLDSLALNRRAIEAVAAEAERRGADVFLTFDRLSATVPEPYVDLDRRLEQLHQLLE</sequence>